<organism evidence="2 3">
    <name type="scientific">Neoroseomonas terrae</name>
    <dbReference type="NCBI Taxonomy" id="424799"/>
    <lineage>
        <taxon>Bacteria</taxon>
        <taxon>Pseudomonadati</taxon>
        <taxon>Pseudomonadota</taxon>
        <taxon>Alphaproteobacteria</taxon>
        <taxon>Acetobacterales</taxon>
        <taxon>Acetobacteraceae</taxon>
        <taxon>Neoroseomonas</taxon>
    </lineage>
</organism>
<proteinExistence type="predicted"/>
<feature type="transmembrane region" description="Helical" evidence="1">
    <location>
        <begin position="64"/>
        <end position="83"/>
    </location>
</feature>
<keyword evidence="3" id="KW-1185">Reference proteome</keyword>
<keyword evidence="1" id="KW-0472">Membrane</keyword>
<gene>
    <name evidence="2" type="ORF">GXW78_21680</name>
</gene>
<dbReference type="EMBL" id="JAAEDI010000026">
    <property type="protein sequence ID" value="MBR0652282.1"/>
    <property type="molecule type" value="Genomic_DNA"/>
</dbReference>
<dbReference type="Proteomes" id="UP000698752">
    <property type="component" value="Unassembled WGS sequence"/>
</dbReference>
<keyword evidence="1" id="KW-0812">Transmembrane</keyword>
<evidence type="ECO:0000313" key="2">
    <source>
        <dbReference type="EMBL" id="MBR0652282.1"/>
    </source>
</evidence>
<comment type="caution">
    <text evidence="2">The sequence shown here is derived from an EMBL/GenBank/DDBJ whole genome shotgun (WGS) entry which is preliminary data.</text>
</comment>
<evidence type="ECO:0000313" key="3">
    <source>
        <dbReference type="Proteomes" id="UP000698752"/>
    </source>
</evidence>
<evidence type="ECO:0000256" key="1">
    <source>
        <dbReference type="SAM" id="Phobius"/>
    </source>
</evidence>
<accession>A0ABS5EMN8</accession>
<keyword evidence="1" id="KW-1133">Transmembrane helix</keyword>
<protein>
    <submittedName>
        <fullName evidence="2">Uncharacterized protein</fullName>
    </submittedName>
</protein>
<sequence>MLLRLIGLLLGSLALVIGLSAGWNWTFGAMLGGINPRGMATLEDTVRNNWAGIWDSLALPMLGLPAWAVPALLAVVFFLAAAMRPGRG</sequence>
<dbReference type="RefSeq" id="WP_211870993.1">
    <property type="nucleotide sequence ID" value="NZ_JAAEDI010000026.1"/>
</dbReference>
<name>A0ABS5EMN8_9PROT</name>
<reference evidence="3" key="1">
    <citation type="journal article" date="2021" name="Syst. Appl. Microbiol.">
        <title>Roseomonas hellenica sp. nov., isolated from roots of wild-growing Alkanna tinctoria.</title>
        <authorList>
            <person name="Rat A."/>
            <person name="Naranjo H.D."/>
            <person name="Lebbe L."/>
            <person name="Cnockaert M."/>
            <person name="Krigas N."/>
            <person name="Grigoriadou K."/>
            <person name="Maloupa E."/>
            <person name="Willems A."/>
        </authorList>
    </citation>
    <scope>NUCLEOTIDE SEQUENCE [LARGE SCALE GENOMIC DNA]</scope>
    <source>
        <strain evidence="3">LMG 31159</strain>
    </source>
</reference>